<feature type="active site" description="Charge relay system" evidence="5">
    <location>
        <position position="397"/>
    </location>
</feature>
<dbReference type="SUPFAM" id="SSF52743">
    <property type="entry name" value="Subtilisin-like"/>
    <property type="match status" value="1"/>
</dbReference>
<evidence type="ECO:0000256" key="5">
    <source>
        <dbReference type="PROSITE-ProRule" id="PRU01240"/>
    </source>
</evidence>
<dbReference type="InterPro" id="IPR000209">
    <property type="entry name" value="Peptidase_S8/S53_dom"/>
</dbReference>
<comment type="similarity">
    <text evidence="1 5">Belongs to the peptidase S8 family.</text>
</comment>
<gene>
    <name evidence="7" type="ORF">BC643_3743</name>
</gene>
<dbReference type="OrthoDB" id="9792152at2"/>
<dbReference type="GO" id="GO:0006508">
    <property type="term" value="P:proteolysis"/>
    <property type="evidence" value="ECO:0007669"/>
    <property type="project" value="UniProtKB-KW"/>
</dbReference>
<dbReference type="InterPro" id="IPR026444">
    <property type="entry name" value="Secre_tail"/>
</dbReference>
<dbReference type="Gene3D" id="3.40.50.200">
    <property type="entry name" value="Peptidase S8/S53 domain"/>
    <property type="match status" value="1"/>
</dbReference>
<dbReference type="CDD" id="cd07493">
    <property type="entry name" value="Peptidases_S8_9"/>
    <property type="match status" value="1"/>
</dbReference>
<evidence type="ECO:0000313" key="7">
    <source>
        <dbReference type="EMBL" id="RKD87736.1"/>
    </source>
</evidence>
<dbReference type="AlphaFoldDB" id="A0A419VX12"/>
<sequence length="545" mass="59605">MRWLAGIPLLFICLLFSERSIAQALQNYYWIGFKDKNGSAFSLAQPDDFMSARALTRRSKQGIVVDNFDLPVSQVYIDSLKTLGFSIGNTSKWLNGCTGQASEELASEIADLDFVTEIQLIKPGITTKAARNKWSDEIFADAIDTASYSTSVYQVAQLNGQFLHNQNYTGSGMQIAVLDAGFYNADNYSLFDGLFAKGQILGTRDFVSAGNDVFREHYHGMSVLSTMALDLPGQFIGTAPDANYYLFRTEDSSSEYLIEEYNWIAAAEYADSLGVDVINSSLGYYDFEDASTNHTWADMVGDVTPVTIGANMAVRKGILVVASNGNEANNSWRYVIAPADGELVLGIGAVNRDGVYAPFSSVGYPASSLVKPNVVAMGWGTAVVRDNGEIGLSNGTSFSSPVLAGMAACLWQANPQASAARIKKAIEVSGSQYLRPDSLLGYGIPDFQIADQYLKEQENLEADNWMAFPNPFQAECYLYKKGELEGDWIEVSLVNLNGMVVYTEKIEASNPVLLPNLANLPRGLYLARVRCGNEELTLKLIKAIR</sequence>
<keyword evidence="4 5" id="KW-0720">Serine protease</keyword>
<dbReference type="InterPro" id="IPR023827">
    <property type="entry name" value="Peptidase_S8_Asp-AS"/>
</dbReference>
<evidence type="ECO:0000259" key="6">
    <source>
        <dbReference type="Pfam" id="PF00082"/>
    </source>
</evidence>
<dbReference type="PROSITE" id="PS51892">
    <property type="entry name" value="SUBTILASE"/>
    <property type="match status" value="1"/>
</dbReference>
<dbReference type="PIRSF" id="PIRSF037903">
    <property type="entry name" value="Subtilisin_rel_GFO_2223"/>
    <property type="match status" value="1"/>
</dbReference>
<dbReference type="GO" id="GO:0004252">
    <property type="term" value="F:serine-type endopeptidase activity"/>
    <property type="evidence" value="ECO:0007669"/>
    <property type="project" value="UniProtKB-UniRule"/>
</dbReference>
<dbReference type="PANTHER" id="PTHR43806">
    <property type="entry name" value="PEPTIDASE S8"/>
    <property type="match status" value="1"/>
</dbReference>
<name>A0A419VX12_9BACT</name>
<dbReference type="InterPro" id="IPR050131">
    <property type="entry name" value="Peptidase_S8_subtilisin-like"/>
</dbReference>
<dbReference type="PROSITE" id="PS00136">
    <property type="entry name" value="SUBTILASE_ASP"/>
    <property type="match status" value="1"/>
</dbReference>
<dbReference type="InterPro" id="IPR036852">
    <property type="entry name" value="Peptidase_S8/S53_dom_sf"/>
</dbReference>
<dbReference type="InterPro" id="IPR015500">
    <property type="entry name" value="Peptidase_S8_subtilisin-rel"/>
</dbReference>
<accession>A0A419VX12</accession>
<dbReference type="EMBL" id="RAPN01000003">
    <property type="protein sequence ID" value="RKD87736.1"/>
    <property type="molecule type" value="Genomic_DNA"/>
</dbReference>
<proteinExistence type="inferred from homology"/>
<dbReference type="Proteomes" id="UP000283387">
    <property type="component" value="Unassembled WGS sequence"/>
</dbReference>
<evidence type="ECO:0000256" key="4">
    <source>
        <dbReference type="ARBA" id="ARBA00022825"/>
    </source>
</evidence>
<evidence type="ECO:0000256" key="1">
    <source>
        <dbReference type="ARBA" id="ARBA00011073"/>
    </source>
</evidence>
<keyword evidence="2 5" id="KW-0645">Protease</keyword>
<evidence type="ECO:0000256" key="3">
    <source>
        <dbReference type="ARBA" id="ARBA00022801"/>
    </source>
</evidence>
<comment type="caution">
    <text evidence="7">The sequence shown here is derived from an EMBL/GenBank/DDBJ whole genome shotgun (WGS) entry which is preliminary data.</text>
</comment>
<protein>
    <submittedName>
        <fullName evidence="7">Putative secreted protein (Por secretion system target)</fullName>
    </submittedName>
</protein>
<reference evidence="7 8" key="1">
    <citation type="submission" date="2018-09" db="EMBL/GenBank/DDBJ databases">
        <title>Genomic Encyclopedia of Archaeal and Bacterial Type Strains, Phase II (KMG-II): from individual species to whole genera.</title>
        <authorList>
            <person name="Goeker M."/>
        </authorList>
    </citation>
    <scope>NUCLEOTIDE SEQUENCE [LARGE SCALE GENOMIC DNA]</scope>
    <source>
        <strain evidence="7 8">DSM 27148</strain>
    </source>
</reference>
<dbReference type="RefSeq" id="WP_120274763.1">
    <property type="nucleotide sequence ID" value="NZ_RAPN01000003.1"/>
</dbReference>
<organism evidence="7 8">
    <name type="scientific">Mangrovibacterium diazotrophicum</name>
    <dbReference type="NCBI Taxonomy" id="1261403"/>
    <lineage>
        <taxon>Bacteria</taxon>
        <taxon>Pseudomonadati</taxon>
        <taxon>Bacteroidota</taxon>
        <taxon>Bacteroidia</taxon>
        <taxon>Marinilabiliales</taxon>
        <taxon>Prolixibacteraceae</taxon>
        <taxon>Mangrovibacterium</taxon>
    </lineage>
</organism>
<feature type="active site" description="Charge relay system" evidence="5">
    <location>
        <position position="219"/>
    </location>
</feature>
<feature type="active site" description="Charge relay system" evidence="5">
    <location>
        <position position="179"/>
    </location>
</feature>
<dbReference type="Pfam" id="PF00082">
    <property type="entry name" value="Peptidase_S8"/>
    <property type="match status" value="1"/>
</dbReference>
<keyword evidence="8" id="KW-1185">Reference proteome</keyword>
<evidence type="ECO:0000256" key="2">
    <source>
        <dbReference type="ARBA" id="ARBA00022670"/>
    </source>
</evidence>
<dbReference type="InterPro" id="IPR017317">
    <property type="entry name" value="Pept_S8_subtilisin_bacteroid-2"/>
</dbReference>
<feature type="domain" description="Peptidase S8/S53" evidence="6">
    <location>
        <begin position="170"/>
        <end position="443"/>
    </location>
</feature>
<dbReference type="NCBIfam" id="TIGR04183">
    <property type="entry name" value="Por_Secre_tail"/>
    <property type="match status" value="1"/>
</dbReference>
<dbReference type="PRINTS" id="PR00723">
    <property type="entry name" value="SUBTILISIN"/>
</dbReference>
<keyword evidence="3 5" id="KW-0378">Hydrolase</keyword>
<evidence type="ECO:0000313" key="8">
    <source>
        <dbReference type="Proteomes" id="UP000283387"/>
    </source>
</evidence>
<dbReference type="PANTHER" id="PTHR43806:SF67">
    <property type="entry name" value="EGF-LIKE DOMAIN-CONTAINING PROTEIN"/>
    <property type="match status" value="1"/>
</dbReference>